<protein>
    <submittedName>
        <fullName evidence="2">Uncharacterized protein</fullName>
    </submittedName>
</protein>
<reference evidence="2" key="1">
    <citation type="submission" date="2023-05" db="EMBL/GenBank/DDBJ databases">
        <title>Nepenthes gracilis genome sequencing.</title>
        <authorList>
            <person name="Fukushima K."/>
        </authorList>
    </citation>
    <scope>NUCLEOTIDE SEQUENCE</scope>
    <source>
        <strain evidence="2">SING2019-196</strain>
    </source>
</reference>
<evidence type="ECO:0000313" key="3">
    <source>
        <dbReference type="Proteomes" id="UP001279734"/>
    </source>
</evidence>
<feature type="compositionally biased region" description="Polar residues" evidence="1">
    <location>
        <begin position="198"/>
        <end position="211"/>
    </location>
</feature>
<evidence type="ECO:0000256" key="1">
    <source>
        <dbReference type="SAM" id="MobiDB-lite"/>
    </source>
</evidence>
<feature type="region of interest" description="Disordered" evidence="1">
    <location>
        <begin position="135"/>
        <end position="211"/>
    </location>
</feature>
<comment type="caution">
    <text evidence="2">The sequence shown here is derived from an EMBL/GenBank/DDBJ whole genome shotgun (WGS) entry which is preliminary data.</text>
</comment>
<sequence>MVKEKHDDISTSNSFKILQEEDVQLKLGNLVSQDELPSNEVLKDRLESQDACNSCLDLAPPGPTCSITSGEVLVTNDDPIAPQPPQIYLADAVGHSNLEGLAICANADSSVGVSPKSPNCCEELAIISNLLGTLSPNSKLHTRDPDGSPPGRSTRARKAKRSTEAGSAAGKSIHVPGNARKVQEQTKKINKILKNSKGPKSSIPSTSLSNG</sequence>
<organism evidence="2 3">
    <name type="scientific">Nepenthes gracilis</name>
    <name type="common">Slender pitcher plant</name>
    <dbReference type="NCBI Taxonomy" id="150966"/>
    <lineage>
        <taxon>Eukaryota</taxon>
        <taxon>Viridiplantae</taxon>
        <taxon>Streptophyta</taxon>
        <taxon>Embryophyta</taxon>
        <taxon>Tracheophyta</taxon>
        <taxon>Spermatophyta</taxon>
        <taxon>Magnoliopsida</taxon>
        <taxon>eudicotyledons</taxon>
        <taxon>Gunneridae</taxon>
        <taxon>Pentapetalae</taxon>
        <taxon>Caryophyllales</taxon>
        <taxon>Nepenthaceae</taxon>
        <taxon>Nepenthes</taxon>
    </lineage>
</organism>
<accession>A0AAD3RYJ4</accession>
<evidence type="ECO:0000313" key="2">
    <source>
        <dbReference type="EMBL" id="GMH00770.1"/>
    </source>
</evidence>
<name>A0AAD3RYJ4_NEPGR</name>
<gene>
    <name evidence="2" type="ORF">Nepgr_002609</name>
</gene>
<proteinExistence type="predicted"/>
<dbReference type="EMBL" id="BSYO01000002">
    <property type="protein sequence ID" value="GMH00770.1"/>
    <property type="molecule type" value="Genomic_DNA"/>
</dbReference>
<dbReference type="Proteomes" id="UP001279734">
    <property type="component" value="Unassembled WGS sequence"/>
</dbReference>
<dbReference type="AlphaFoldDB" id="A0AAD3RYJ4"/>
<keyword evidence="3" id="KW-1185">Reference proteome</keyword>